<dbReference type="GO" id="GO:0015631">
    <property type="term" value="F:tubulin binding"/>
    <property type="evidence" value="ECO:0007669"/>
    <property type="project" value="TreeGrafter"/>
</dbReference>
<evidence type="ECO:0000256" key="5">
    <source>
        <dbReference type="ARBA" id="ARBA00049274"/>
    </source>
</evidence>
<comment type="caution">
    <text evidence="9">The sequence shown here is derived from an EMBL/GenBank/DDBJ whole genome shotgun (WGS) entry which is preliminary data.</text>
</comment>
<dbReference type="InterPro" id="IPR000571">
    <property type="entry name" value="Znf_CCCH"/>
</dbReference>
<dbReference type="Gene3D" id="3.30.470.20">
    <property type="entry name" value="ATP-grasp fold, B domain"/>
    <property type="match status" value="1"/>
</dbReference>
<keyword evidence="1" id="KW-0436">Ligase</keyword>
<keyword evidence="6" id="KW-0862">Zinc</keyword>
<dbReference type="SUPFAM" id="SSF56059">
    <property type="entry name" value="Glutathione synthetase ATP-binding domain-like"/>
    <property type="match status" value="1"/>
</dbReference>
<evidence type="ECO:0000313" key="9">
    <source>
        <dbReference type="EMBL" id="CAJ1380339.1"/>
    </source>
</evidence>
<keyword evidence="7" id="KW-0175">Coiled coil</keyword>
<dbReference type="EMBL" id="CAUJNA010000702">
    <property type="protein sequence ID" value="CAJ1380339.1"/>
    <property type="molecule type" value="Genomic_DNA"/>
</dbReference>
<sequence length="665" mass="75094">MDRRSSRGAAQARWRAAAALAQSRAPGQRFSAPLPERPLCKRFALPEGCPFKEDCTHLHTVDGITDIREPSAASEESARKPRVYFHKMEDRKVGRGSISLIFRTLATGDFQRAEGVEVCDLLLSNAFPPPGLLRKLPRNCTVNHFPGEHELCAKDRMARLLRGQPFLPPSFVLPEELGLWTAAREQTPDWILKPCQLGEGRHIHILGPEGAAPMLSAVASKYLAEPLLVEGRKVDLRLYVLVTRLEPLEAFVFREGLVRFCGPNYAAAGYEDLGAHISNNAVQSKGLRHAAGQNWTLQQLWEHLDAEPRAEAQLSPGLLWPRLLRLVRDALALWRPTALRYARAAAEVRELRCYSLLAFDVLVDRRGGCWLLEVNSKPALHAQSPSLKAIFPVHFAVKSALLADLFSLVGLPRYHGEEAEADGDEAWGFERLRFGPQPLWLAANWGALRGFVDTTALAMVAAACWDAEPRLIPEPEVMSREVKAQPVPAGIHKNSLSKVEEQRKKKLEEEKARVQSKYTESDHFSLETGARRDHEAEMELLKKKVEEEQMAECTFNPKTSKKVVAPDDATVRHNVASVLREDALLKQKQAKEYQILKRYEEDLHDASQFHSWQEKMKEKDHLEEEARVRQRIMEMQLARESAMESFDSAVRRKHIVAEHQREDTG</sequence>
<reference evidence="9" key="1">
    <citation type="submission" date="2023-08" db="EMBL/GenBank/DDBJ databases">
        <authorList>
            <person name="Chen Y."/>
            <person name="Shah S."/>
            <person name="Dougan E. K."/>
            <person name="Thang M."/>
            <person name="Chan C."/>
        </authorList>
    </citation>
    <scope>NUCLEOTIDE SEQUENCE</scope>
</reference>
<dbReference type="Proteomes" id="UP001178507">
    <property type="component" value="Unassembled WGS sequence"/>
</dbReference>
<dbReference type="PROSITE" id="PS51221">
    <property type="entry name" value="TTL"/>
    <property type="match status" value="1"/>
</dbReference>
<feature type="domain" description="C3H1-type" evidence="8">
    <location>
        <begin position="34"/>
        <end position="62"/>
    </location>
</feature>
<evidence type="ECO:0000259" key="8">
    <source>
        <dbReference type="PROSITE" id="PS50103"/>
    </source>
</evidence>
<organism evidence="9 10">
    <name type="scientific">Effrenium voratum</name>
    <dbReference type="NCBI Taxonomy" id="2562239"/>
    <lineage>
        <taxon>Eukaryota</taxon>
        <taxon>Sar</taxon>
        <taxon>Alveolata</taxon>
        <taxon>Dinophyceae</taxon>
        <taxon>Suessiales</taxon>
        <taxon>Symbiodiniaceae</taxon>
        <taxon>Effrenium</taxon>
    </lineage>
</organism>
<dbReference type="GO" id="GO:0036064">
    <property type="term" value="C:ciliary basal body"/>
    <property type="evidence" value="ECO:0007669"/>
    <property type="project" value="TreeGrafter"/>
</dbReference>
<evidence type="ECO:0000256" key="2">
    <source>
        <dbReference type="ARBA" id="ARBA00022741"/>
    </source>
</evidence>
<dbReference type="AlphaFoldDB" id="A0AA36MU26"/>
<feature type="coiled-coil region" evidence="7">
    <location>
        <begin position="497"/>
        <end position="551"/>
    </location>
</feature>
<keyword evidence="10" id="KW-1185">Reference proteome</keyword>
<proteinExistence type="predicted"/>
<protein>
    <recommendedName>
        <fullName evidence="4">Tubulin--tyrosine ligase-like protein 5</fullName>
    </recommendedName>
</protein>
<evidence type="ECO:0000256" key="1">
    <source>
        <dbReference type="ARBA" id="ARBA00022598"/>
    </source>
</evidence>
<gene>
    <name evidence="9" type="ORF">EVOR1521_LOCUS8306</name>
</gene>
<comment type="catalytic activity">
    <reaction evidence="5">
        <text>L-glutamyl-[protein] + L-glutamate + ATP = gamma-L-glutamyl-L-glutamyl-[protein] + ADP + phosphate + H(+)</text>
        <dbReference type="Rhea" id="RHEA:60144"/>
        <dbReference type="Rhea" id="RHEA-COMP:10208"/>
        <dbReference type="Rhea" id="RHEA-COMP:15517"/>
        <dbReference type="ChEBI" id="CHEBI:15378"/>
        <dbReference type="ChEBI" id="CHEBI:29973"/>
        <dbReference type="ChEBI" id="CHEBI:29985"/>
        <dbReference type="ChEBI" id="CHEBI:30616"/>
        <dbReference type="ChEBI" id="CHEBI:43474"/>
        <dbReference type="ChEBI" id="CHEBI:143622"/>
        <dbReference type="ChEBI" id="CHEBI:456216"/>
    </reaction>
    <physiologicalReaction direction="left-to-right" evidence="5">
        <dbReference type="Rhea" id="RHEA:60145"/>
    </physiologicalReaction>
</comment>
<evidence type="ECO:0000256" key="7">
    <source>
        <dbReference type="SAM" id="Coils"/>
    </source>
</evidence>
<dbReference type="InterPro" id="IPR004344">
    <property type="entry name" value="TTL/TTLL_fam"/>
</dbReference>
<keyword evidence="6" id="KW-0479">Metal-binding</keyword>
<dbReference type="GO" id="GO:0005524">
    <property type="term" value="F:ATP binding"/>
    <property type="evidence" value="ECO:0007669"/>
    <property type="project" value="UniProtKB-KW"/>
</dbReference>
<evidence type="ECO:0000256" key="4">
    <source>
        <dbReference type="ARBA" id="ARBA00041448"/>
    </source>
</evidence>
<feature type="zinc finger region" description="C3H1-type" evidence="6">
    <location>
        <begin position="34"/>
        <end position="62"/>
    </location>
</feature>
<dbReference type="Pfam" id="PF03133">
    <property type="entry name" value="TTL"/>
    <property type="match status" value="1"/>
</dbReference>
<dbReference type="PANTHER" id="PTHR12241">
    <property type="entry name" value="TUBULIN POLYGLUTAMYLASE"/>
    <property type="match status" value="1"/>
</dbReference>
<evidence type="ECO:0000313" key="10">
    <source>
        <dbReference type="Proteomes" id="UP001178507"/>
    </source>
</evidence>
<keyword evidence="6" id="KW-0863">Zinc-finger</keyword>
<dbReference type="GO" id="GO:0008270">
    <property type="term" value="F:zinc ion binding"/>
    <property type="evidence" value="ECO:0007669"/>
    <property type="project" value="UniProtKB-KW"/>
</dbReference>
<name>A0AA36MU26_9DINO</name>
<evidence type="ECO:0000256" key="3">
    <source>
        <dbReference type="ARBA" id="ARBA00022840"/>
    </source>
</evidence>
<dbReference type="PROSITE" id="PS50103">
    <property type="entry name" value="ZF_C3H1"/>
    <property type="match status" value="1"/>
</dbReference>
<accession>A0AA36MU26</accession>
<dbReference type="GO" id="GO:0070740">
    <property type="term" value="F:tubulin-glutamic acid ligase activity"/>
    <property type="evidence" value="ECO:0007669"/>
    <property type="project" value="TreeGrafter"/>
</dbReference>
<evidence type="ECO:0000256" key="6">
    <source>
        <dbReference type="PROSITE-ProRule" id="PRU00723"/>
    </source>
</evidence>
<keyword evidence="2" id="KW-0547">Nucleotide-binding</keyword>
<dbReference type="PANTHER" id="PTHR12241:SF145">
    <property type="entry name" value="TUBULIN POLYGLUTAMYLASE TTLL5"/>
    <property type="match status" value="1"/>
</dbReference>
<dbReference type="GO" id="GO:0000226">
    <property type="term" value="P:microtubule cytoskeleton organization"/>
    <property type="evidence" value="ECO:0007669"/>
    <property type="project" value="TreeGrafter"/>
</dbReference>
<keyword evidence="3" id="KW-0067">ATP-binding</keyword>